<dbReference type="GO" id="GO:0003779">
    <property type="term" value="F:actin binding"/>
    <property type="evidence" value="ECO:0007669"/>
    <property type="project" value="InterPro"/>
</dbReference>
<dbReference type="EMBL" id="CAJFCJ010000008">
    <property type="protein sequence ID" value="CAD5118348.1"/>
    <property type="molecule type" value="Genomic_DNA"/>
</dbReference>
<dbReference type="PROSITE" id="PS51082">
    <property type="entry name" value="WH2"/>
    <property type="match status" value="1"/>
</dbReference>
<keyword evidence="5" id="KW-1185">Reference proteome</keyword>
<feature type="coiled-coil region" evidence="1">
    <location>
        <begin position="424"/>
        <end position="475"/>
    </location>
</feature>
<feature type="coiled-coil region" evidence="1">
    <location>
        <begin position="260"/>
        <end position="342"/>
    </location>
</feature>
<dbReference type="GO" id="GO:0044295">
    <property type="term" value="C:axonal growth cone"/>
    <property type="evidence" value="ECO:0007669"/>
    <property type="project" value="TreeGrafter"/>
</dbReference>
<dbReference type="AlphaFoldDB" id="A0A7I8VUV8"/>
<dbReference type="OrthoDB" id="6111338at2759"/>
<dbReference type="GO" id="GO:0048812">
    <property type="term" value="P:neuron projection morphogenesis"/>
    <property type="evidence" value="ECO:0007669"/>
    <property type="project" value="TreeGrafter"/>
</dbReference>
<feature type="coiled-coil region" evidence="1">
    <location>
        <begin position="142"/>
        <end position="232"/>
    </location>
</feature>
<dbReference type="GO" id="GO:0005737">
    <property type="term" value="C:cytoplasm"/>
    <property type="evidence" value="ECO:0007669"/>
    <property type="project" value="TreeGrafter"/>
</dbReference>
<dbReference type="GO" id="GO:0031252">
    <property type="term" value="C:cell leading edge"/>
    <property type="evidence" value="ECO:0007669"/>
    <property type="project" value="TreeGrafter"/>
</dbReference>
<feature type="region of interest" description="Disordered" evidence="2">
    <location>
        <begin position="538"/>
        <end position="599"/>
    </location>
</feature>
<feature type="domain" description="WH2" evidence="3">
    <location>
        <begin position="524"/>
        <end position="541"/>
    </location>
</feature>
<gene>
    <name evidence="4" type="ORF">DGYR_LOCUS6739</name>
</gene>
<dbReference type="PANTHER" id="PTHR46606:SF5">
    <property type="entry name" value="SHOOTIN-1"/>
    <property type="match status" value="1"/>
</dbReference>
<dbReference type="Proteomes" id="UP000549394">
    <property type="component" value="Unassembled WGS sequence"/>
</dbReference>
<evidence type="ECO:0000313" key="4">
    <source>
        <dbReference type="EMBL" id="CAD5118348.1"/>
    </source>
</evidence>
<reference evidence="4 5" key="1">
    <citation type="submission" date="2020-08" db="EMBL/GenBank/DDBJ databases">
        <authorList>
            <person name="Hejnol A."/>
        </authorList>
    </citation>
    <scope>NUCLEOTIDE SEQUENCE [LARGE SCALE GENOMIC DNA]</scope>
</reference>
<protein>
    <submittedName>
        <fullName evidence="4">DgyrCDS7058</fullName>
    </submittedName>
</protein>
<dbReference type="GO" id="GO:2001224">
    <property type="term" value="P:positive regulation of neuron migration"/>
    <property type="evidence" value="ECO:0007669"/>
    <property type="project" value="TreeGrafter"/>
</dbReference>
<keyword evidence="1" id="KW-0175">Coiled coil</keyword>
<organism evidence="4 5">
    <name type="scientific">Dimorphilus gyrociliatus</name>
    <dbReference type="NCBI Taxonomy" id="2664684"/>
    <lineage>
        <taxon>Eukaryota</taxon>
        <taxon>Metazoa</taxon>
        <taxon>Spiralia</taxon>
        <taxon>Lophotrochozoa</taxon>
        <taxon>Annelida</taxon>
        <taxon>Polychaeta</taxon>
        <taxon>Polychaeta incertae sedis</taxon>
        <taxon>Dinophilidae</taxon>
        <taxon>Dimorphilus</taxon>
    </lineage>
</organism>
<dbReference type="PANTHER" id="PTHR46606">
    <property type="entry name" value="SHOOTIN-1"/>
    <property type="match status" value="1"/>
</dbReference>
<name>A0A7I8VUV8_9ANNE</name>
<evidence type="ECO:0000313" key="5">
    <source>
        <dbReference type="Proteomes" id="UP000549394"/>
    </source>
</evidence>
<dbReference type="InterPro" id="IPR003124">
    <property type="entry name" value="WH2_dom"/>
</dbReference>
<evidence type="ECO:0000256" key="1">
    <source>
        <dbReference type="SAM" id="Coils"/>
    </source>
</evidence>
<dbReference type="InterPro" id="IPR024849">
    <property type="entry name" value="Shootin-1"/>
</dbReference>
<sequence>MDSKEHWKTKYEESEKKLNTLKDLANAGVTDYESLLAKYNENYEIHQKVCTRLEDTEKKLQQLQTVAEPAIEAFMQLKTRHEIEEECRRKAENYASQVYKENKQLKRQSALLLQHVDNSQLSIVELGNLTDKNETEDHVPDNRHLNILIEDLKDQLAKKDAEFRVIDNERSHLYQQLRAMSNERDQLKQSEDTLKKTLDHVSSLSKKAAKQYEELEERYLRETELKEEIAKRSVHLKAERDSIVRQSAHILLEASKDEQLQKALFENDNLILRLEELKQQKEKEISELMEKLDKSRERKEINDLKMVIETCEQENNLLRKDLKSLETNCVSLENEKDQCIKEINYLKKLVQASQSHNKALRKESTSSLNEIHIIDSPDTNITINNHTDNQADTLQKLVTSIQTYFREIEVYFSTSNKNPDKIIAELFENQKQSLTKLENELKAEESKKKESEKHLDKLQKEIIQLEKDLEVANQRLKSNIPIPPLPPPPPIAIFKPLVDIIKGNKSKKSLKTNEPESKLHMNDAINEMMERIRSGKTLKKVTRRMKRSKSLPSNNLKPQSSNNEILRNKRGNLIKLDAIDEQNNNDGDDNFSERNSTDL</sequence>
<evidence type="ECO:0000256" key="2">
    <source>
        <dbReference type="SAM" id="MobiDB-lite"/>
    </source>
</evidence>
<proteinExistence type="predicted"/>
<feature type="compositionally biased region" description="Polar residues" evidence="2">
    <location>
        <begin position="550"/>
        <end position="565"/>
    </location>
</feature>
<feature type="compositionally biased region" description="Basic residues" evidence="2">
    <location>
        <begin position="538"/>
        <end position="549"/>
    </location>
</feature>
<evidence type="ECO:0000259" key="3">
    <source>
        <dbReference type="PROSITE" id="PS51082"/>
    </source>
</evidence>
<feature type="coiled-coil region" evidence="1">
    <location>
        <begin position="4"/>
        <end position="56"/>
    </location>
</feature>
<comment type="caution">
    <text evidence="4">The sequence shown here is derived from an EMBL/GenBank/DDBJ whole genome shotgun (WGS) entry which is preliminary data.</text>
</comment>
<accession>A0A7I8VUV8</accession>